<evidence type="ECO:0000313" key="2">
    <source>
        <dbReference type="Proteomes" id="UP001558652"/>
    </source>
</evidence>
<dbReference type="PANTHER" id="PTHR47890:SF1">
    <property type="entry name" value="LD24308P"/>
    <property type="match status" value="1"/>
</dbReference>
<keyword evidence="2" id="KW-1185">Reference proteome</keyword>
<dbReference type="AlphaFoldDB" id="A0ABD0YP32"/>
<sequence>MIQFSWILLRLYDKESEMMRERYLERMLQQAQAAKEAMKGAKQELWKCDPKKHKEGETYTELTKILQGFIVNEVDLNDQMTCKEDCGAYSITKQHGCYKDGYCKKQQACRGTVVDCKYVDSDMWVCPSDANKRRYDWIEYENGHTLGMKKSCSRAITKVDSWWRWVFWHCSYCFCLCDDQHNSNSDRYFNLRPITSNILQNKVVSGIRFVKVNQVIHLQIQEADMSAKGSLNGTSVAWKPVDAYFIKQAKEGQDYHTITYKERAIDLDDLFVPDGHVLTGVRFRKVGTHLNFEIQASPYNYTSGILSRDRSQWISNDNTDGSLVKPRKKLVLDSPDLPTRSSALAEPDSSSDQYLEFTNSDIDSDAAQSTVPFIDIQPVAPKPPVPLSGAGIYHKGNRWFGGFIAPKVFTLDFSAHLQDNFPEINEAQKLRK</sequence>
<organism evidence="1 2">
    <name type="scientific">Ranatra chinensis</name>
    <dbReference type="NCBI Taxonomy" id="642074"/>
    <lineage>
        <taxon>Eukaryota</taxon>
        <taxon>Metazoa</taxon>
        <taxon>Ecdysozoa</taxon>
        <taxon>Arthropoda</taxon>
        <taxon>Hexapoda</taxon>
        <taxon>Insecta</taxon>
        <taxon>Pterygota</taxon>
        <taxon>Neoptera</taxon>
        <taxon>Paraneoptera</taxon>
        <taxon>Hemiptera</taxon>
        <taxon>Heteroptera</taxon>
        <taxon>Panheteroptera</taxon>
        <taxon>Nepomorpha</taxon>
        <taxon>Nepidae</taxon>
        <taxon>Ranatrinae</taxon>
        <taxon>Ranatra</taxon>
    </lineage>
</organism>
<dbReference type="PANTHER" id="PTHR47890">
    <property type="entry name" value="LD24308P"/>
    <property type="match status" value="1"/>
</dbReference>
<reference evidence="1 2" key="1">
    <citation type="submission" date="2024-07" db="EMBL/GenBank/DDBJ databases">
        <title>Chromosome-level genome assembly of the water stick insect Ranatra chinensis (Heteroptera: Nepidae).</title>
        <authorList>
            <person name="Liu X."/>
        </authorList>
    </citation>
    <scope>NUCLEOTIDE SEQUENCE [LARGE SCALE GENOMIC DNA]</scope>
    <source>
        <strain evidence="1">Cailab_2021Rc</strain>
        <tissue evidence="1">Muscle</tissue>
    </source>
</reference>
<gene>
    <name evidence="1" type="ORF">AAG570_009442</name>
</gene>
<evidence type="ECO:0000313" key="1">
    <source>
        <dbReference type="EMBL" id="KAL1137746.1"/>
    </source>
</evidence>
<dbReference type="Pfam" id="PF16061">
    <property type="entry name" value="DUF4803"/>
    <property type="match status" value="1"/>
</dbReference>
<protein>
    <submittedName>
        <fullName evidence="1">Uncharacterized protein</fullName>
    </submittedName>
</protein>
<dbReference type="EMBL" id="JBFDAA010000004">
    <property type="protein sequence ID" value="KAL1137746.1"/>
    <property type="molecule type" value="Genomic_DNA"/>
</dbReference>
<comment type="caution">
    <text evidence="1">The sequence shown here is derived from an EMBL/GenBank/DDBJ whole genome shotgun (WGS) entry which is preliminary data.</text>
</comment>
<dbReference type="Proteomes" id="UP001558652">
    <property type="component" value="Unassembled WGS sequence"/>
</dbReference>
<dbReference type="InterPro" id="IPR032062">
    <property type="entry name" value="DUF4803"/>
</dbReference>
<accession>A0ABD0YP32</accession>
<proteinExistence type="predicted"/>
<name>A0ABD0YP32_9HEMI</name>